<comment type="caution">
    <text evidence="1">The sequence shown here is derived from an EMBL/GenBank/DDBJ whole genome shotgun (WGS) entry which is preliminary data.</text>
</comment>
<dbReference type="Proteomes" id="UP000479043">
    <property type="component" value="Unassembled WGS sequence"/>
</dbReference>
<protein>
    <submittedName>
        <fullName evidence="1">DNA-binding protein</fullName>
    </submittedName>
</protein>
<evidence type="ECO:0000313" key="1">
    <source>
        <dbReference type="EMBL" id="MYM53758.1"/>
    </source>
</evidence>
<organism evidence="1 2">
    <name type="scientific">Thalassovita mangrovi</name>
    <dbReference type="NCBI Taxonomy" id="2692236"/>
    <lineage>
        <taxon>Bacteria</taxon>
        <taxon>Pseudomonadati</taxon>
        <taxon>Pseudomonadota</taxon>
        <taxon>Alphaproteobacteria</taxon>
        <taxon>Rhodobacterales</taxon>
        <taxon>Roseobacteraceae</taxon>
        <taxon>Thalassovita</taxon>
    </lineage>
</organism>
<dbReference type="AlphaFoldDB" id="A0A6L8LCR9"/>
<accession>A0A6L8LCR9</accession>
<keyword evidence="2" id="KW-1185">Reference proteome</keyword>
<gene>
    <name evidence="1" type="ORF">GR167_00455</name>
</gene>
<evidence type="ECO:0000313" key="2">
    <source>
        <dbReference type="Proteomes" id="UP000479043"/>
    </source>
</evidence>
<proteinExistence type="predicted"/>
<dbReference type="RefSeq" id="WP_160971475.1">
    <property type="nucleotide sequence ID" value="NZ_WWEN01000001.1"/>
</dbReference>
<keyword evidence="1" id="KW-0238">DNA-binding</keyword>
<dbReference type="GO" id="GO:0003677">
    <property type="term" value="F:DNA binding"/>
    <property type="evidence" value="ECO:0007669"/>
    <property type="project" value="UniProtKB-KW"/>
</dbReference>
<sequence>MQTDSLPLYVDTEGAAALLGLSRSSLEKYRHFRNEDGPPYVVFGRSAIRYHTPSLLEWAQERTVQHGRGVAR</sequence>
<reference evidence="1 2" key="1">
    <citation type="submission" date="2020-01" db="EMBL/GenBank/DDBJ databases">
        <authorList>
            <person name="Chen S."/>
        </authorList>
    </citation>
    <scope>NUCLEOTIDE SEQUENCE [LARGE SCALE GENOMIC DNA]</scope>
    <source>
        <strain evidence="1 2">GS-10</strain>
    </source>
</reference>
<name>A0A6L8LCR9_9RHOB</name>
<dbReference type="EMBL" id="WWEN01000001">
    <property type="protein sequence ID" value="MYM53758.1"/>
    <property type="molecule type" value="Genomic_DNA"/>
</dbReference>